<evidence type="ECO:0000313" key="2">
    <source>
        <dbReference type="Proteomes" id="UP000192330"/>
    </source>
</evidence>
<organism evidence="1 2">
    <name type="scientific">Primorskyibacter flagellatus</name>
    <dbReference type="NCBI Taxonomy" id="1387277"/>
    <lineage>
        <taxon>Bacteria</taxon>
        <taxon>Pseudomonadati</taxon>
        <taxon>Pseudomonadota</taxon>
        <taxon>Alphaproteobacteria</taxon>
        <taxon>Rhodobacterales</taxon>
        <taxon>Roseobacteraceae</taxon>
        <taxon>Primorskyibacter</taxon>
    </lineage>
</organism>
<protein>
    <recommendedName>
        <fullName evidence="3">SGNH hydrolase-type esterase domain-containing protein</fullName>
    </recommendedName>
</protein>
<evidence type="ECO:0000313" key="1">
    <source>
        <dbReference type="EMBL" id="SMD04204.1"/>
    </source>
</evidence>
<name>A0A1W2E303_9RHOB</name>
<dbReference type="AlphaFoldDB" id="A0A1W2E303"/>
<gene>
    <name evidence="1" type="ORF">SAMN06295998_12153</name>
</gene>
<sequence length="229" mass="25159">MPIDALVIGDSHSRALRSGCNANGLKIQGFSASGTNWIDQTLRFDRKRGLRSTTNRGMNRRFDKIAEAVGVENIFDTGAPALISLFNLGRLSGGFSWHNHHVPEEDDRDADALHVSPAFLRDYVLEQRRFQLGLMKRISVRSKVCIVAPPPINPSPASRAMRRILCESVRDMKLPLVDPLDFMEDGTVSLPPEHIHEDGRHGNDAYGTWLVGHMIAAGAIPKSGASDAA</sequence>
<keyword evidence="2" id="KW-1185">Reference proteome</keyword>
<dbReference type="STRING" id="1387277.SAMN06295998_12153"/>
<proteinExistence type="predicted"/>
<dbReference type="OrthoDB" id="7867068at2"/>
<dbReference type="EMBL" id="FWYD01000021">
    <property type="protein sequence ID" value="SMD04204.1"/>
    <property type="molecule type" value="Genomic_DNA"/>
</dbReference>
<dbReference type="Proteomes" id="UP000192330">
    <property type="component" value="Unassembled WGS sequence"/>
</dbReference>
<accession>A0A1W2E303</accession>
<dbReference type="RefSeq" id="WP_084354220.1">
    <property type="nucleotide sequence ID" value="NZ_FWYD01000021.1"/>
</dbReference>
<reference evidence="1 2" key="1">
    <citation type="submission" date="2017-04" db="EMBL/GenBank/DDBJ databases">
        <authorList>
            <person name="Afonso C.L."/>
            <person name="Miller P.J."/>
            <person name="Scott M.A."/>
            <person name="Spackman E."/>
            <person name="Goraichik I."/>
            <person name="Dimitrov K.M."/>
            <person name="Suarez D.L."/>
            <person name="Swayne D.E."/>
        </authorList>
    </citation>
    <scope>NUCLEOTIDE SEQUENCE [LARGE SCALE GENOMIC DNA]</scope>
    <source>
        <strain evidence="1 2">CGMCC 1.12644</strain>
    </source>
</reference>
<evidence type="ECO:0008006" key="3">
    <source>
        <dbReference type="Google" id="ProtNLM"/>
    </source>
</evidence>